<feature type="region of interest" description="Disordered" evidence="1">
    <location>
        <begin position="44"/>
        <end position="69"/>
    </location>
</feature>
<feature type="region of interest" description="Disordered" evidence="1">
    <location>
        <begin position="10"/>
        <end position="30"/>
    </location>
</feature>
<evidence type="ECO:0000256" key="1">
    <source>
        <dbReference type="SAM" id="MobiDB-lite"/>
    </source>
</evidence>
<sequence length="125" mass="14198">MALPEKEKFLGIHRNSPQTSHSHSSDILPTHPSVLNTVQFLRSKSKTKSPMLDPHMSDTQTSQSPAARHSENYRWRKAFGKNLIVKVANFVKSLTKKQRKHLEACGITISYLSRSKSKVMKLTNK</sequence>
<organism evidence="2 3">
    <name type="scientific">Plakobranchus ocellatus</name>
    <dbReference type="NCBI Taxonomy" id="259542"/>
    <lineage>
        <taxon>Eukaryota</taxon>
        <taxon>Metazoa</taxon>
        <taxon>Spiralia</taxon>
        <taxon>Lophotrochozoa</taxon>
        <taxon>Mollusca</taxon>
        <taxon>Gastropoda</taxon>
        <taxon>Heterobranchia</taxon>
        <taxon>Euthyneura</taxon>
        <taxon>Panpulmonata</taxon>
        <taxon>Sacoglossa</taxon>
        <taxon>Placobranchoidea</taxon>
        <taxon>Plakobranchidae</taxon>
        <taxon>Plakobranchus</taxon>
    </lineage>
</organism>
<dbReference type="EMBL" id="BLXT01002074">
    <property type="protein sequence ID" value="GFN90957.1"/>
    <property type="molecule type" value="Genomic_DNA"/>
</dbReference>
<accession>A0AAV3Z8I7</accession>
<dbReference type="Proteomes" id="UP000735302">
    <property type="component" value="Unassembled WGS sequence"/>
</dbReference>
<comment type="caution">
    <text evidence="2">The sequence shown here is derived from an EMBL/GenBank/DDBJ whole genome shotgun (WGS) entry which is preliminary data.</text>
</comment>
<protein>
    <submittedName>
        <fullName evidence="2">Uncharacterized protein</fullName>
    </submittedName>
</protein>
<gene>
    <name evidence="2" type="ORF">PoB_001746300</name>
</gene>
<evidence type="ECO:0000313" key="3">
    <source>
        <dbReference type="Proteomes" id="UP000735302"/>
    </source>
</evidence>
<evidence type="ECO:0000313" key="2">
    <source>
        <dbReference type="EMBL" id="GFN90957.1"/>
    </source>
</evidence>
<dbReference type="AlphaFoldDB" id="A0AAV3Z8I7"/>
<feature type="compositionally biased region" description="Polar residues" evidence="1">
    <location>
        <begin position="15"/>
        <end position="30"/>
    </location>
</feature>
<reference evidence="2 3" key="1">
    <citation type="journal article" date="2021" name="Elife">
        <title>Chloroplast acquisition without the gene transfer in kleptoplastic sea slugs, Plakobranchus ocellatus.</title>
        <authorList>
            <person name="Maeda T."/>
            <person name="Takahashi S."/>
            <person name="Yoshida T."/>
            <person name="Shimamura S."/>
            <person name="Takaki Y."/>
            <person name="Nagai Y."/>
            <person name="Toyoda A."/>
            <person name="Suzuki Y."/>
            <person name="Arimoto A."/>
            <person name="Ishii H."/>
            <person name="Satoh N."/>
            <person name="Nishiyama T."/>
            <person name="Hasebe M."/>
            <person name="Maruyama T."/>
            <person name="Minagawa J."/>
            <person name="Obokata J."/>
            <person name="Shigenobu S."/>
        </authorList>
    </citation>
    <scope>NUCLEOTIDE SEQUENCE [LARGE SCALE GENOMIC DNA]</scope>
</reference>
<keyword evidence="3" id="KW-1185">Reference proteome</keyword>
<name>A0AAV3Z8I7_9GAST</name>
<proteinExistence type="predicted"/>